<evidence type="ECO:0000313" key="2">
    <source>
        <dbReference type="EMBL" id="QWG08094.1"/>
    </source>
</evidence>
<dbReference type="InterPro" id="IPR000182">
    <property type="entry name" value="GNAT_dom"/>
</dbReference>
<dbReference type="SUPFAM" id="SSF55729">
    <property type="entry name" value="Acyl-CoA N-acyltransferases (Nat)"/>
    <property type="match status" value="1"/>
</dbReference>
<dbReference type="PANTHER" id="PTHR43259:SF1">
    <property type="entry name" value="N-ACETYLTRANSFERASE DOMAIN-CONTAINING PROTEIN"/>
    <property type="match status" value="1"/>
</dbReference>
<dbReference type="EC" id="2.3.1.-" evidence="2"/>
<feature type="domain" description="N-acetyltransferase" evidence="1">
    <location>
        <begin position="85"/>
        <end position="220"/>
    </location>
</feature>
<dbReference type="InterPro" id="IPR016181">
    <property type="entry name" value="Acyl_CoA_acyltransferase"/>
</dbReference>
<dbReference type="EMBL" id="CP076128">
    <property type="protein sequence ID" value="QWG08094.1"/>
    <property type="molecule type" value="Genomic_DNA"/>
</dbReference>
<keyword evidence="3" id="KW-1185">Reference proteome</keyword>
<evidence type="ECO:0000313" key="3">
    <source>
        <dbReference type="Proteomes" id="UP000682802"/>
    </source>
</evidence>
<reference evidence="2 3" key="1">
    <citation type="submission" date="2021-05" db="EMBL/GenBank/DDBJ databases">
        <title>Comparative genomic studies on the polysaccharide-degrading batcterial strains of the Flammeovirga genus.</title>
        <authorList>
            <person name="Zewei F."/>
            <person name="Zheng Z."/>
            <person name="Yu L."/>
            <person name="Ruyue G."/>
            <person name="Yanhong M."/>
            <person name="Yuanyuan C."/>
            <person name="Jingyan G."/>
            <person name="Wenjun H."/>
        </authorList>
    </citation>
    <scope>NUCLEOTIDE SEQUENCE [LARGE SCALE GENOMIC DNA]</scope>
    <source>
        <strain evidence="2 3">YS10</strain>
    </source>
</reference>
<keyword evidence="2" id="KW-0012">Acyltransferase</keyword>
<keyword evidence="2" id="KW-0808">Transferase</keyword>
<accession>A0ABX8GWW8</accession>
<dbReference type="Gene3D" id="3.40.630.30">
    <property type="match status" value="1"/>
</dbReference>
<dbReference type="Pfam" id="PF00583">
    <property type="entry name" value="Acetyltransf_1"/>
    <property type="match status" value="1"/>
</dbReference>
<gene>
    <name evidence="2" type="ORF">KM029_03920</name>
</gene>
<dbReference type="CDD" id="cd04301">
    <property type="entry name" value="NAT_SF"/>
    <property type="match status" value="1"/>
</dbReference>
<dbReference type="Proteomes" id="UP000682802">
    <property type="component" value="Chromosome 1"/>
</dbReference>
<dbReference type="GO" id="GO:0016746">
    <property type="term" value="F:acyltransferase activity"/>
    <property type="evidence" value="ECO:0007669"/>
    <property type="project" value="UniProtKB-KW"/>
</dbReference>
<sequence>MEKLNWDSNFFNLEVFKANYYSGIENDLNGNFDLLYLYSDKLIDKSGFKQTIQLVDKKVTFKKDIVKNKIINSETIYSVNSVNEKLFSLAIQSSEFSRFRIDNKIDNKKVDELYQLWIENSINRKIAFDVLSFGSENYGVITLSKKNDIAGIGLLAVDTAIRGKGIGKLLIKQTENICVEKGYKELQVVTQLDNNLACKFYESQNFLIDKIEYIYHLWNK</sequence>
<evidence type="ECO:0000259" key="1">
    <source>
        <dbReference type="PROSITE" id="PS51186"/>
    </source>
</evidence>
<dbReference type="InterPro" id="IPR052829">
    <property type="entry name" value="N-acetyltransferase_domain"/>
</dbReference>
<protein>
    <submittedName>
        <fullName evidence="2">GNAT family N-acetyltransferase</fullName>
        <ecNumber evidence="2">2.3.1.-</ecNumber>
    </submittedName>
</protein>
<dbReference type="RefSeq" id="WP_144075474.1">
    <property type="nucleotide sequence ID" value="NZ_CP076128.1"/>
</dbReference>
<name>A0ABX8GWW8_9BACT</name>
<proteinExistence type="predicted"/>
<dbReference type="PANTHER" id="PTHR43259">
    <property type="entry name" value="SPT10P"/>
    <property type="match status" value="1"/>
</dbReference>
<dbReference type="PROSITE" id="PS51186">
    <property type="entry name" value="GNAT"/>
    <property type="match status" value="1"/>
</dbReference>
<organism evidence="2 3">
    <name type="scientific">Flammeovirga kamogawensis</name>
    <dbReference type="NCBI Taxonomy" id="373891"/>
    <lineage>
        <taxon>Bacteria</taxon>
        <taxon>Pseudomonadati</taxon>
        <taxon>Bacteroidota</taxon>
        <taxon>Cytophagia</taxon>
        <taxon>Cytophagales</taxon>
        <taxon>Flammeovirgaceae</taxon>
        <taxon>Flammeovirga</taxon>
    </lineage>
</organism>